<proteinExistence type="predicted"/>
<feature type="transmembrane region" description="Helical" evidence="1">
    <location>
        <begin position="6"/>
        <end position="22"/>
    </location>
</feature>
<evidence type="ECO:0000313" key="3">
    <source>
        <dbReference type="Proteomes" id="UP000240638"/>
    </source>
</evidence>
<comment type="caution">
    <text evidence="2">The sequence shown here is derived from an EMBL/GenBank/DDBJ whole genome shotgun (WGS) entry which is preliminary data.</text>
</comment>
<feature type="transmembrane region" description="Helical" evidence="1">
    <location>
        <begin position="29"/>
        <end position="50"/>
    </location>
</feature>
<name>A0A2T3XXK4_9BURK</name>
<accession>A0A2T3XXK4</accession>
<keyword evidence="1" id="KW-0812">Transmembrane</keyword>
<organism evidence="2 3">
    <name type="scientific">Trinickia symbiotica</name>
    <dbReference type="NCBI Taxonomy" id="863227"/>
    <lineage>
        <taxon>Bacteria</taxon>
        <taxon>Pseudomonadati</taxon>
        <taxon>Pseudomonadota</taxon>
        <taxon>Betaproteobacteria</taxon>
        <taxon>Burkholderiales</taxon>
        <taxon>Burkholderiaceae</taxon>
        <taxon>Trinickia</taxon>
    </lineage>
</organism>
<dbReference type="AlphaFoldDB" id="A0A2T3XXK4"/>
<dbReference type="Proteomes" id="UP000240638">
    <property type="component" value="Unassembled WGS sequence"/>
</dbReference>
<keyword evidence="1" id="KW-0472">Membrane</keyword>
<gene>
    <name evidence="2" type="ORF">C9I57_06045</name>
</gene>
<evidence type="ECO:0000313" key="2">
    <source>
        <dbReference type="EMBL" id="PTB21245.1"/>
    </source>
</evidence>
<sequence>MCGSAGALVQIIFILEYALIMIRKMRLSILINVLFIGALAMSVTSCSFATRGYDAPALTCEQRLELARGLNEWAGDNFDRAYSTSGDITGAMVQFYLIKQNAPSPYAESFNENHKKARWNLVMAKRQGCDVSSYPLLPIHEFKRRLRRMKDAQSR</sequence>
<reference evidence="2 3" key="1">
    <citation type="submission" date="2018-03" db="EMBL/GenBank/DDBJ databases">
        <title>Whole genome analyses suggest that Burkholderia sensu lato contains two further novel genera in the rhizoxinica-symbiotica group Mycetohabitans gen. nov., and Trinickia gen. nov.: implications for the evolution of diazotrophy and nodulation in the Burkholderiaceae.</title>
        <authorList>
            <person name="Estrada De Los Santos P."/>
            <person name="Palmer M."/>
            <person name="Chavez-Ramirez B."/>
            <person name="Steenkamp E.T."/>
            <person name="Hirsch A.M."/>
            <person name="Manyaka P."/>
            <person name="Maluk M."/>
            <person name="Lafos M."/>
            <person name="Crook M."/>
            <person name="Gross E."/>
            <person name="Simon M.F."/>
            <person name="Bueno Dos Reis Junior F."/>
            <person name="Poole P.S."/>
            <person name="Venter S.N."/>
            <person name="James E.K."/>
        </authorList>
    </citation>
    <scope>NUCLEOTIDE SEQUENCE [LARGE SCALE GENOMIC DNA]</scope>
    <source>
        <strain evidence="2 3">JPY-366</strain>
    </source>
</reference>
<evidence type="ECO:0000256" key="1">
    <source>
        <dbReference type="SAM" id="Phobius"/>
    </source>
</evidence>
<protein>
    <submittedName>
        <fullName evidence="2">Uncharacterized protein</fullName>
    </submittedName>
</protein>
<keyword evidence="1" id="KW-1133">Transmembrane helix</keyword>
<dbReference type="EMBL" id="PYUC01000003">
    <property type="protein sequence ID" value="PTB21245.1"/>
    <property type="molecule type" value="Genomic_DNA"/>
</dbReference>